<dbReference type="Proteomes" id="UP001157502">
    <property type="component" value="Chromosome 18"/>
</dbReference>
<keyword evidence="2" id="KW-1185">Reference proteome</keyword>
<proteinExistence type="predicted"/>
<organism evidence="1 2">
    <name type="scientific">Dallia pectoralis</name>
    <name type="common">Alaska blackfish</name>
    <dbReference type="NCBI Taxonomy" id="75939"/>
    <lineage>
        <taxon>Eukaryota</taxon>
        <taxon>Metazoa</taxon>
        <taxon>Chordata</taxon>
        <taxon>Craniata</taxon>
        <taxon>Vertebrata</taxon>
        <taxon>Euteleostomi</taxon>
        <taxon>Actinopterygii</taxon>
        <taxon>Neopterygii</taxon>
        <taxon>Teleostei</taxon>
        <taxon>Protacanthopterygii</taxon>
        <taxon>Esociformes</taxon>
        <taxon>Umbridae</taxon>
        <taxon>Dallia</taxon>
    </lineage>
</organism>
<comment type="caution">
    <text evidence="1">The sequence shown here is derived from an EMBL/GenBank/DDBJ whole genome shotgun (WGS) entry which is preliminary data.</text>
</comment>
<name>A0ACC2G2T1_DALPE</name>
<evidence type="ECO:0000313" key="2">
    <source>
        <dbReference type="Proteomes" id="UP001157502"/>
    </source>
</evidence>
<feature type="non-terminal residue" evidence="1">
    <location>
        <position position="104"/>
    </location>
</feature>
<sequence length="104" mass="12081">MFCMWISFEPIRVTSAEITLLRDHSPQRSLSLRDPTYDRKWVGSRWRKIGRHEQNGGVSDNSSHTVTLMVTAARVFEAIRMILLDVEVANLFCVELYGVDYYNL</sequence>
<dbReference type="EMBL" id="CM055745">
    <property type="protein sequence ID" value="KAJ7997855.1"/>
    <property type="molecule type" value="Genomic_DNA"/>
</dbReference>
<evidence type="ECO:0000313" key="1">
    <source>
        <dbReference type="EMBL" id="KAJ7997855.1"/>
    </source>
</evidence>
<accession>A0ACC2G2T1</accession>
<protein>
    <submittedName>
        <fullName evidence="1">Uncharacterized protein</fullName>
    </submittedName>
</protein>
<gene>
    <name evidence="1" type="ORF">DPEC_G00216490</name>
</gene>
<reference evidence="1" key="1">
    <citation type="submission" date="2021-05" db="EMBL/GenBank/DDBJ databases">
        <authorList>
            <person name="Pan Q."/>
            <person name="Jouanno E."/>
            <person name="Zahm M."/>
            <person name="Klopp C."/>
            <person name="Cabau C."/>
            <person name="Louis A."/>
            <person name="Berthelot C."/>
            <person name="Parey E."/>
            <person name="Roest Crollius H."/>
            <person name="Montfort J."/>
            <person name="Robinson-Rechavi M."/>
            <person name="Bouchez O."/>
            <person name="Lampietro C."/>
            <person name="Lopez Roques C."/>
            <person name="Donnadieu C."/>
            <person name="Postlethwait J."/>
            <person name="Bobe J."/>
            <person name="Dillon D."/>
            <person name="Chandos A."/>
            <person name="von Hippel F."/>
            <person name="Guiguen Y."/>
        </authorList>
    </citation>
    <scope>NUCLEOTIDE SEQUENCE</scope>
    <source>
        <strain evidence="1">YG-Jan2019</strain>
    </source>
</reference>